<keyword evidence="7 11" id="KW-0249">Electron transport</keyword>
<evidence type="ECO:0000256" key="2">
    <source>
        <dbReference type="ARBA" id="ARBA00007668"/>
    </source>
</evidence>
<evidence type="ECO:0000256" key="8">
    <source>
        <dbReference type="ARBA" id="ARBA00022989"/>
    </source>
</evidence>
<keyword evidence="3 11" id="KW-0813">Transport</keyword>
<dbReference type="PANTHER" id="PTHR12119:SF2">
    <property type="entry name" value="CYTOCHROME B-C1 COMPLEX SUBUNIT 8"/>
    <property type="match status" value="1"/>
</dbReference>
<dbReference type="GO" id="GO:0006122">
    <property type="term" value="P:mitochondrial electron transport, ubiquinol to cytochrome c"/>
    <property type="evidence" value="ECO:0007669"/>
    <property type="project" value="UniProtKB-UniRule"/>
</dbReference>
<protein>
    <recommendedName>
        <fullName evidence="11">Cytochrome b-c1 complex subunit 8</fullName>
    </recommendedName>
    <alternativeName>
        <fullName evidence="11">Complex III subunit 8</fullName>
    </alternativeName>
</protein>
<dbReference type="FunFam" id="1.20.5.210:FF:000001">
    <property type="entry name" value="Cytochrome b-c1 complex subunit 8"/>
    <property type="match status" value="1"/>
</dbReference>
<dbReference type="Pfam" id="PF02939">
    <property type="entry name" value="UcrQ"/>
    <property type="match status" value="1"/>
</dbReference>
<name>A0A9P9WVK0_9PEZI</name>
<comment type="caution">
    <text evidence="12">The sequence shown here is derived from an EMBL/GenBank/DDBJ whole genome shotgun (WGS) entry which is preliminary data.</text>
</comment>
<keyword evidence="10" id="KW-0472">Membrane</keyword>
<comment type="subcellular location">
    <subcellularLocation>
        <location evidence="1 11">Mitochondrion inner membrane</location>
        <topology evidence="1 11">Single-pass membrane protein</topology>
    </subcellularLocation>
</comment>
<keyword evidence="4 11" id="KW-0679">Respiratory chain</keyword>
<evidence type="ECO:0000256" key="11">
    <source>
        <dbReference type="RuleBase" id="RU368118"/>
    </source>
</evidence>
<keyword evidence="8" id="KW-1133">Transmembrane helix</keyword>
<dbReference type="GO" id="GO:0005743">
    <property type="term" value="C:mitochondrial inner membrane"/>
    <property type="evidence" value="ECO:0007669"/>
    <property type="project" value="UniProtKB-SubCell"/>
</dbReference>
<dbReference type="InterPro" id="IPR004205">
    <property type="entry name" value="Cyt_bc1_su8"/>
</dbReference>
<dbReference type="Proteomes" id="UP000829685">
    <property type="component" value="Unassembled WGS sequence"/>
</dbReference>
<keyword evidence="13" id="KW-1185">Reference proteome</keyword>
<evidence type="ECO:0000313" key="12">
    <source>
        <dbReference type="EMBL" id="KAI1880089.1"/>
    </source>
</evidence>
<evidence type="ECO:0000256" key="3">
    <source>
        <dbReference type="ARBA" id="ARBA00022448"/>
    </source>
</evidence>
<dbReference type="SUPFAM" id="SSF81508">
    <property type="entry name" value="Ubiquinone-binding protein QP-C of cytochrome bc1 complex (Ubiquinol-cytochrome c reductase)"/>
    <property type="match status" value="1"/>
</dbReference>
<evidence type="ECO:0000256" key="9">
    <source>
        <dbReference type="ARBA" id="ARBA00023128"/>
    </source>
</evidence>
<reference evidence="12" key="1">
    <citation type="submission" date="2021-03" db="EMBL/GenBank/DDBJ databases">
        <title>Revisited historic fungal species revealed as producer of novel bioactive compounds through whole genome sequencing and comparative genomics.</title>
        <authorList>
            <person name="Vignolle G.A."/>
            <person name="Hochenegger N."/>
            <person name="Mach R.L."/>
            <person name="Mach-Aigner A.R."/>
            <person name="Javad Rahimi M."/>
            <person name="Salim K.A."/>
            <person name="Chan C.M."/>
            <person name="Lim L.B.L."/>
            <person name="Cai F."/>
            <person name="Druzhinina I.S."/>
            <person name="U'Ren J.M."/>
            <person name="Derntl C."/>
        </authorList>
    </citation>
    <scope>NUCLEOTIDE SEQUENCE</scope>
    <source>
        <strain evidence="12">TUCIM 5799</strain>
    </source>
</reference>
<evidence type="ECO:0000256" key="7">
    <source>
        <dbReference type="ARBA" id="ARBA00022982"/>
    </source>
</evidence>
<evidence type="ECO:0000256" key="10">
    <source>
        <dbReference type="ARBA" id="ARBA00023136"/>
    </source>
</evidence>
<keyword evidence="5" id="KW-0812">Transmembrane</keyword>
<comment type="similarity">
    <text evidence="2 11">Belongs to the UQCRQ/QCR8 family.</text>
</comment>
<accession>A0A9P9WVK0</accession>
<evidence type="ECO:0000256" key="5">
    <source>
        <dbReference type="ARBA" id="ARBA00022692"/>
    </source>
</evidence>
<evidence type="ECO:0000256" key="4">
    <source>
        <dbReference type="ARBA" id="ARBA00022660"/>
    </source>
</evidence>
<evidence type="ECO:0000256" key="1">
    <source>
        <dbReference type="ARBA" id="ARBA00004434"/>
    </source>
</evidence>
<evidence type="ECO:0000256" key="6">
    <source>
        <dbReference type="ARBA" id="ARBA00022792"/>
    </source>
</evidence>
<keyword evidence="6 11" id="KW-0999">Mitochondrion inner membrane</keyword>
<proteinExistence type="inferred from homology"/>
<sequence>MHPTQVLRSGGDRPMGRHGIYLNHVSWGNFGSAIKTRGIITYMLSSNRQNPLAGAAHAAVFNSWRRFAAQVLYWAPPAAGAWWALNWAVKRNEYLNSKAGRAEFAGVE</sequence>
<keyword evidence="9 11" id="KW-0496">Mitochondrion</keyword>
<dbReference type="AlphaFoldDB" id="A0A9P9WVK0"/>
<dbReference type="InterPro" id="IPR036642">
    <property type="entry name" value="Cyt_bc1_su8_sf"/>
</dbReference>
<gene>
    <name evidence="12" type="ORF">JX265_001710</name>
</gene>
<dbReference type="Gene3D" id="1.20.5.210">
    <property type="entry name" value="Cytochrome b-c1 complex subunit 8"/>
    <property type="match status" value="1"/>
</dbReference>
<comment type="subunit">
    <text evidence="11">Component of the ubiquinol-cytochrome c oxidoreductase (cytochrome b-c1 complex, complex III, CIII), a multisubunit enzyme composed of 3 respiratory subunits cytochrome b, cytochrome c1 and Rieske protein, 2 core protein subunits, and additional low-molecular weight protein subunits. The complex exists as an obligatory dimer and forms supercomplexes (SCs) in the inner mitochondrial membrane with cytochrome c oxidase (complex IV, CIV).</text>
</comment>
<dbReference type="GO" id="GO:0045275">
    <property type="term" value="C:respiratory chain complex III"/>
    <property type="evidence" value="ECO:0007669"/>
    <property type="project" value="UniProtKB-UniRule"/>
</dbReference>
<organism evidence="12 13">
    <name type="scientific">Neoarthrinium moseri</name>
    <dbReference type="NCBI Taxonomy" id="1658444"/>
    <lineage>
        <taxon>Eukaryota</taxon>
        <taxon>Fungi</taxon>
        <taxon>Dikarya</taxon>
        <taxon>Ascomycota</taxon>
        <taxon>Pezizomycotina</taxon>
        <taxon>Sordariomycetes</taxon>
        <taxon>Xylariomycetidae</taxon>
        <taxon>Amphisphaeriales</taxon>
        <taxon>Apiosporaceae</taxon>
        <taxon>Neoarthrinium</taxon>
    </lineage>
</organism>
<dbReference type="PANTHER" id="PTHR12119">
    <property type="entry name" value="UBIQUINOL-CYTOCHROME C REDUCTASE COMPLEX UBIQUINONE-BINDING PROTEIN QP-C"/>
    <property type="match status" value="1"/>
</dbReference>
<comment type="function">
    <text evidence="11">Component of the ubiquinol-cytochrome c oxidoreductase, a multisubunit transmembrane complex that is part of the mitochondrial electron transport chain which drives oxidative phosphorylation. The complex plays an important role in the uptake of multiple carbon sources present in different host niches.</text>
</comment>
<evidence type="ECO:0000313" key="13">
    <source>
        <dbReference type="Proteomes" id="UP000829685"/>
    </source>
</evidence>
<dbReference type="EMBL" id="JAFIMR010000003">
    <property type="protein sequence ID" value="KAI1880089.1"/>
    <property type="molecule type" value="Genomic_DNA"/>
</dbReference>